<reference evidence="2 3" key="1">
    <citation type="submission" date="2018-02" db="EMBL/GenBank/DDBJ databases">
        <title>The genomes of Aspergillus section Nigri reveals drivers in fungal speciation.</title>
        <authorList>
            <consortium name="DOE Joint Genome Institute"/>
            <person name="Vesth T.C."/>
            <person name="Nybo J."/>
            <person name="Theobald S."/>
            <person name="Brandl J."/>
            <person name="Frisvad J.C."/>
            <person name="Nielsen K.F."/>
            <person name="Lyhne E.K."/>
            <person name="Kogle M.E."/>
            <person name="Kuo A."/>
            <person name="Riley R."/>
            <person name="Clum A."/>
            <person name="Nolan M."/>
            <person name="Lipzen A."/>
            <person name="Salamov A."/>
            <person name="Henrissat B."/>
            <person name="Wiebenga A."/>
            <person name="De vries R.P."/>
            <person name="Grigoriev I.V."/>
            <person name="Mortensen U.H."/>
            <person name="Andersen M.R."/>
            <person name="Baker S.E."/>
        </authorList>
    </citation>
    <scope>NUCLEOTIDE SEQUENCE [LARGE SCALE GENOMIC DNA]</scope>
    <source>
        <strain evidence="2 3">CBS 115571</strain>
    </source>
</reference>
<dbReference type="OMA" id="ENQCEAC"/>
<evidence type="ECO:0000256" key="1">
    <source>
        <dbReference type="SAM" id="MobiDB-lite"/>
    </source>
</evidence>
<dbReference type="STRING" id="1450538.A0A2V5IUT1"/>
<sequence>MLDYPHYAADLTKQQLKKLIEVLSIDSDQDAAETEYLGQIRSPQVVQQIQEAIRGLPTELRQRAKWVRMLRHDAKAAVLCEVHEELNAFVIGNLFALLKREVTRNLTFLKWYREFSPEEVNNLVDALLAVAGMWWLPESKDDVPPTGAVCFQENQCEACMLARIVDEPWCLRNLRTTLVSRVRTKPEIRIPKLLPFVDTAIGSFAPEGEAAVKAYGGLPCELGYTSSCLAFKVKTARADALYVAARQLRQANDVMQREQALKDTLRHRTRSRAADQPYQPKNIIYKEKNSQQADVHSTVHLRVAPGSRRRNEPVQQPKHARTTRLPHLDSIAEETGVEDVVVEEATKVHVDYAGTATLVTPSHSKCAVDNVVTVRPLNVKKPSLGEENAALLHNEAALPEARMMRVPNPDSSDLEEDRLEHEIQALLLPHIAKVPPVGPRYSSSTTGLTQRRRAERSEDLDDLDLTSICNEIGRQEKALWTPTFVDHIVSQPYHQDGPSSSEYSSIHTTTRSAIPFFNESRTSRRD</sequence>
<protein>
    <submittedName>
        <fullName evidence="2">Uncharacterized protein</fullName>
    </submittedName>
</protein>
<gene>
    <name evidence="2" type="ORF">BO99DRAFT_428561</name>
</gene>
<evidence type="ECO:0000313" key="3">
    <source>
        <dbReference type="Proteomes" id="UP000249829"/>
    </source>
</evidence>
<dbReference type="AlphaFoldDB" id="A0A2V5IUT1"/>
<proteinExistence type="predicted"/>
<name>A0A2V5IUT1_ASPV1</name>
<dbReference type="EMBL" id="KZ825104">
    <property type="protein sequence ID" value="PYI23746.1"/>
    <property type="molecule type" value="Genomic_DNA"/>
</dbReference>
<evidence type="ECO:0000313" key="2">
    <source>
        <dbReference type="EMBL" id="PYI23746.1"/>
    </source>
</evidence>
<feature type="region of interest" description="Disordered" evidence="1">
    <location>
        <begin position="437"/>
        <end position="458"/>
    </location>
</feature>
<keyword evidence="3" id="KW-1185">Reference proteome</keyword>
<organism evidence="2 3">
    <name type="scientific">Aspergillus violaceofuscus (strain CBS 115571)</name>
    <dbReference type="NCBI Taxonomy" id="1450538"/>
    <lineage>
        <taxon>Eukaryota</taxon>
        <taxon>Fungi</taxon>
        <taxon>Dikarya</taxon>
        <taxon>Ascomycota</taxon>
        <taxon>Pezizomycotina</taxon>
        <taxon>Eurotiomycetes</taxon>
        <taxon>Eurotiomycetidae</taxon>
        <taxon>Eurotiales</taxon>
        <taxon>Aspergillaceae</taxon>
        <taxon>Aspergillus</taxon>
    </lineage>
</organism>
<accession>A0A2V5IUT1</accession>
<dbReference type="Proteomes" id="UP000249829">
    <property type="component" value="Unassembled WGS sequence"/>
</dbReference>